<dbReference type="EC" id="2.7.13.3" evidence="2"/>
<evidence type="ECO:0000259" key="11">
    <source>
        <dbReference type="Pfam" id="PF07730"/>
    </source>
</evidence>
<evidence type="ECO:0000313" key="12">
    <source>
        <dbReference type="EMBL" id="TDD46090.1"/>
    </source>
</evidence>
<keyword evidence="10" id="KW-0472">Membrane</keyword>
<organism evidence="12 13">
    <name type="scientific">Nonomuraea terrae</name>
    <dbReference type="NCBI Taxonomy" id="2530383"/>
    <lineage>
        <taxon>Bacteria</taxon>
        <taxon>Bacillati</taxon>
        <taxon>Actinomycetota</taxon>
        <taxon>Actinomycetes</taxon>
        <taxon>Streptosporangiales</taxon>
        <taxon>Streptosporangiaceae</taxon>
        <taxon>Nonomuraea</taxon>
    </lineage>
</organism>
<evidence type="ECO:0000256" key="2">
    <source>
        <dbReference type="ARBA" id="ARBA00012438"/>
    </source>
</evidence>
<dbReference type="GO" id="GO:0046983">
    <property type="term" value="F:protein dimerization activity"/>
    <property type="evidence" value="ECO:0007669"/>
    <property type="project" value="InterPro"/>
</dbReference>
<dbReference type="EMBL" id="SMKQ01000067">
    <property type="protein sequence ID" value="TDD46090.1"/>
    <property type="molecule type" value="Genomic_DNA"/>
</dbReference>
<name>A0A4R4YNG7_9ACTN</name>
<reference evidence="12 13" key="1">
    <citation type="submission" date="2019-03" db="EMBL/GenBank/DDBJ databases">
        <title>Draft genome sequences of novel Actinobacteria.</title>
        <authorList>
            <person name="Sahin N."/>
            <person name="Ay H."/>
            <person name="Saygin H."/>
        </authorList>
    </citation>
    <scope>NUCLEOTIDE SEQUENCE [LARGE SCALE GENOMIC DNA]</scope>
    <source>
        <strain evidence="12 13">CH32</strain>
    </source>
</reference>
<dbReference type="RefSeq" id="WP_132615328.1">
    <property type="nucleotide sequence ID" value="NZ_SMKQ01000067.1"/>
</dbReference>
<feature type="transmembrane region" description="Helical" evidence="10">
    <location>
        <begin position="185"/>
        <end position="206"/>
    </location>
</feature>
<evidence type="ECO:0000313" key="13">
    <source>
        <dbReference type="Proteomes" id="UP000295302"/>
    </source>
</evidence>
<dbReference type="PANTHER" id="PTHR24421:SF10">
    <property type="entry name" value="NITRATE_NITRITE SENSOR PROTEIN NARQ"/>
    <property type="match status" value="1"/>
</dbReference>
<gene>
    <name evidence="12" type="ORF">E1286_22065</name>
</gene>
<comment type="caution">
    <text evidence="12">The sequence shown here is derived from an EMBL/GenBank/DDBJ whole genome shotgun (WGS) entry which is preliminary data.</text>
</comment>
<feature type="compositionally biased region" description="Basic and acidic residues" evidence="9">
    <location>
        <begin position="105"/>
        <end position="129"/>
    </location>
</feature>
<dbReference type="InterPro" id="IPR036890">
    <property type="entry name" value="HATPase_C_sf"/>
</dbReference>
<dbReference type="InterPro" id="IPR011712">
    <property type="entry name" value="Sig_transdc_His_kin_sub3_dim/P"/>
</dbReference>
<evidence type="ECO:0000256" key="1">
    <source>
        <dbReference type="ARBA" id="ARBA00000085"/>
    </source>
</evidence>
<feature type="transmembrane region" description="Helical" evidence="10">
    <location>
        <begin position="38"/>
        <end position="59"/>
    </location>
</feature>
<protein>
    <recommendedName>
        <fullName evidence="2">histidine kinase</fullName>
        <ecNumber evidence="2">2.7.13.3</ecNumber>
    </recommendedName>
</protein>
<dbReference type="Proteomes" id="UP000295302">
    <property type="component" value="Unassembled WGS sequence"/>
</dbReference>
<dbReference type="GO" id="GO:0000155">
    <property type="term" value="F:phosphorelay sensor kinase activity"/>
    <property type="evidence" value="ECO:0007669"/>
    <property type="project" value="InterPro"/>
</dbReference>
<evidence type="ECO:0000256" key="8">
    <source>
        <dbReference type="ARBA" id="ARBA00023012"/>
    </source>
</evidence>
<dbReference type="GO" id="GO:0016020">
    <property type="term" value="C:membrane"/>
    <property type="evidence" value="ECO:0007669"/>
    <property type="project" value="InterPro"/>
</dbReference>
<dbReference type="Gene3D" id="1.20.5.1930">
    <property type="match status" value="1"/>
</dbReference>
<sequence>MIRALARIVPFVLRGGAVALLIIAQVRSAPAPGLTGPGLGVAVVTGALAVTLLAIAFRLPLRDLRRPSQGTATPAPDLAPELLEGSHPTGPPQPTDGTSLLTPEHAPEHAPEPLRGSHREPSQDTKDPSRAAAEVWRGAATSHPVPELSRGGADTSQAAPEPSPRTARASRLAAGLSKSAAKASVFGVPLTLVALGLAVILSDILFAISRDGAAVGALLFCVTLVATRFPLRQSMPVGILAVGGLLVVGVLAGFPTQDLTAMLSVCMIFLIAYAARQRKAARAAEAREAVLAERARIARELHDILAHSLSAQLVHLEGAKLLLRAERTAEALDRVTRARDLAKSGLDEARRAVSALRESPRPLPEALRALTGEFESATQQECALRVRGLERRLAPETELTLIRTAQEALTNVRRHAPGRPATVELSCDRSWCDLRVTNPFSDGESSPGGGHGLMGMRERAELLGGTLTAGVQDGSFLVHLRVPA</sequence>
<dbReference type="SUPFAM" id="SSF55874">
    <property type="entry name" value="ATPase domain of HSP90 chaperone/DNA topoisomerase II/histidine kinase"/>
    <property type="match status" value="1"/>
</dbReference>
<dbReference type="AlphaFoldDB" id="A0A4R4YNG7"/>
<evidence type="ECO:0000256" key="4">
    <source>
        <dbReference type="ARBA" id="ARBA00022679"/>
    </source>
</evidence>
<feature type="transmembrane region" description="Helical" evidence="10">
    <location>
        <begin position="259"/>
        <end position="275"/>
    </location>
</feature>
<keyword evidence="4" id="KW-0808">Transferase</keyword>
<keyword evidence="5" id="KW-0547">Nucleotide-binding</keyword>
<keyword evidence="10" id="KW-1133">Transmembrane helix</keyword>
<keyword evidence="8" id="KW-0902">Two-component regulatory system</keyword>
<dbReference type="GO" id="GO:0005524">
    <property type="term" value="F:ATP binding"/>
    <property type="evidence" value="ECO:0007669"/>
    <property type="project" value="UniProtKB-KW"/>
</dbReference>
<keyword evidence="7" id="KW-0067">ATP-binding</keyword>
<comment type="catalytic activity">
    <reaction evidence="1">
        <text>ATP + protein L-histidine = ADP + protein N-phospho-L-histidine.</text>
        <dbReference type="EC" id="2.7.13.3"/>
    </reaction>
</comment>
<accession>A0A4R4YNG7</accession>
<feature type="region of interest" description="Disordered" evidence="9">
    <location>
        <begin position="66"/>
        <end position="169"/>
    </location>
</feature>
<evidence type="ECO:0000256" key="9">
    <source>
        <dbReference type="SAM" id="MobiDB-lite"/>
    </source>
</evidence>
<evidence type="ECO:0000256" key="7">
    <source>
        <dbReference type="ARBA" id="ARBA00022840"/>
    </source>
</evidence>
<dbReference type="CDD" id="cd16917">
    <property type="entry name" value="HATPase_UhpB-NarQ-NarX-like"/>
    <property type="match status" value="1"/>
</dbReference>
<feature type="transmembrane region" description="Helical" evidence="10">
    <location>
        <begin position="236"/>
        <end position="253"/>
    </location>
</feature>
<dbReference type="Pfam" id="PF07730">
    <property type="entry name" value="HisKA_3"/>
    <property type="match status" value="1"/>
</dbReference>
<feature type="transmembrane region" description="Helical" evidence="10">
    <location>
        <begin position="212"/>
        <end position="229"/>
    </location>
</feature>
<keyword evidence="13" id="KW-1185">Reference proteome</keyword>
<proteinExistence type="predicted"/>
<dbReference type="InterPro" id="IPR050482">
    <property type="entry name" value="Sensor_HK_TwoCompSys"/>
</dbReference>
<keyword evidence="3" id="KW-0597">Phosphoprotein</keyword>
<dbReference type="OrthoDB" id="227596at2"/>
<keyword evidence="6 12" id="KW-0418">Kinase</keyword>
<evidence type="ECO:0000256" key="3">
    <source>
        <dbReference type="ARBA" id="ARBA00022553"/>
    </source>
</evidence>
<evidence type="ECO:0000256" key="6">
    <source>
        <dbReference type="ARBA" id="ARBA00022777"/>
    </source>
</evidence>
<keyword evidence="10" id="KW-0812">Transmembrane</keyword>
<feature type="domain" description="Signal transduction histidine kinase subgroup 3 dimerisation and phosphoacceptor" evidence="11">
    <location>
        <begin position="293"/>
        <end position="359"/>
    </location>
</feature>
<evidence type="ECO:0000256" key="10">
    <source>
        <dbReference type="SAM" id="Phobius"/>
    </source>
</evidence>
<dbReference type="Gene3D" id="3.30.565.10">
    <property type="entry name" value="Histidine kinase-like ATPase, C-terminal domain"/>
    <property type="match status" value="1"/>
</dbReference>
<evidence type="ECO:0000256" key="5">
    <source>
        <dbReference type="ARBA" id="ARBA00022741"/>
    </source>
</evidence>
<dbReference type="PANTHER" id="PTHR24421">
    <property type="entry name" value="NITRATE/NITRITE SENSOR PROTEIN NARX-RELATED"/>
    <property type="match status" value="1"/>
</dbReference>